<proteinExistence type="predicted"/>
<feature type="non-terminal residue" evidence="2">
    <location>
        <position position="40"/>
    </location>
</feature>
<reference evidence="2 3" key="1">
    <citation type="submission" date="2013-11" db="EMBL/GenBank/DDBJ databases">
        <title>Genome sequencing of Stegodyphus mimosarum.</title>
        <authorList>
            <person name="Bechsgaard J."/>
        </authorList>
    </citation>
    <scope>NUCLEOTIDE SEQUENCE [LARGE SCALE GENOMIC DNA]</scope>
</reference>
<dbReference type="Proteomes" id="UP000054359">
    <property type="component" value="Unassembled WGS sequence"/>
</dbReference>
<accession>A0A087U456</accession>
<keyword evidence="3" id="KW-1185">Reference proteome</keyword>
<keyword evidence="1" id="KW-0175">Coiled coil</keyword>
<sequence>MKQKINDQEQLIIALEEALTEIKLERENEKEQQWNELQEL</sequence>
<evidence type="ECO:0000256" key="1">
    <source>
        <dbReference type="SAM" id="Coils"/>
    </source>
</evidence>
<dbReference type="EMBL" id="KK118066">
    <property type="protein sequence ID" value="KFM72145.1"/>
    <property type="molecule type" value="Genomic_DNA"/>
</dbReference>
<organism evidence="2 3">
    <name type="scientific">Stegodyphus mimosarum</name>
    <name type="common">African social velvet spider</name>
    <dbReference type="NCBI Taxonomy" id="407821"/>
    <lineage>
        <taxon>Eukaryota</taxon>
        <taxon>Metazoa</taxon>
        <taxon>Ecdysozoa</taxon>
        <taxon>Arthropoda</taxon>
        <taxon>Chelicerata</taxon>
        <taxon>Arachnida</taxon>
        <taxon>Araneae</taxon>
        <taxon>Araneomorphae</taxon>
        <taxon>Entelegynae</taxon>
        <taxon>Eresoidea</taxon>
        <taxon>Eresidae</taxon>
        <taxon>Stegodyphus</taxon>
    </lineage>
</organism>
<gene>
    <name evidence="2" type="ORF">X975_17035</name>
</gene>
<feature type="coiled-coil region" evidence="1">
    <location>
        <begin position="5"/>
        <end position="32"/>
    </location>
</feature>
<evidence type="ECO:0000313" key="2">
    <source>
        <dbReference type="EMBL" id="KFM72145.1"/>
    </source>
</evidence>
<name>A0A087U456_STEMI</name>
<protein>
    <submittedName>
        <fullName evidence="2">Uncharacterized protein</fullName>
    </submittedName>
</protein>
<evidence type="ECO:0000313" key="3">
    <source>
        <dbReference type="Proteomes" id="UP000054359"/>
    </source>
</evidence>
<dbReference type="AlphaFoldDB" id="A0A087U456"/>